<keyword evidence="3" id="KW-0238">DNA-binding</keyword>
<evidence type="ECO:0000313" key="8">
    <source>
        <dbReference type="Proteomes" id="UP000182894"/>
    </source>
</evidence>
<organism evidence="7 8">
    <name type="scientific">Pseudomonas abietaniphila</name>
    <dbReference type="NCBI Taxonomy" id="89065"/>
    <lineage>
        <taxon>Bacteria</taxon>
        <taxon>Pseudomonadati</taxon>
        <taxon>Pseudomonadota</taxon>
        <taxon>Gammaproteobacteria</taxon>
        <taxon>Pseudomonadales</taxon>
        <taxon>Pseudomonadaceae</taxon>
        <taxon>Pseudomonas</taxon>
    </lineage>
</organism>
<dbReference type="SUPFAM" id="SSF56349">
    <property type="entry name" value="DNA breaking-rejoining enzymes"/>
    <property type="match status" value="1"/>
</dbReference>
<feature type="transmembrane region" description="Helical" evidence="5">
    <location>
        <begin position="7"/>
        <end position="30"/>
    </location>
</feature>
<dbReference type="EMBL" id="FNCO01000019">
    <property type="protein sequence ID" value="SDI94852.1"/>
    <property type="molecule type" value="Genomic_DNA"/>
</dbReference>
<dbReference type="AlphaFoldDB" id="A0A1G8PR11"/>
<keyword evidence="5" id="KW-0812">Transmembrane</keyword>
<dbReference type="STRING" id="89065.SAMN05216605_11981"/>
<gene>
    <name evidence="7" type="ORF">SAMN05216605_11981</name>
</gene>
<evidence type="ECO:0000256" key="4">
    <source>
        <dbReference type="ARBA" id="ARBA00023172"/>
    </source>
</evidence>
<keyword evidence="4" id="KW-0233">DNA recombination</keyword>
<dbReference type="RefSeq" id="WP_074757774.1">
    <property type="nucleotide sequence ID" value="NZ_FNCO01000019.1"/>
</dbReference>
<dbReference type="GO" id="GO:0015074">
    <property type="term" value="P:DNA integration"/>
    <property type="evidence" value="ECO:0007669"/>
    <property type="project" value="UniProtKB-KW"/>
</dbReference>
<accession>A0A1G8PR11</accession>
<name>A0A1G8PR11_9PSED</name>
<dbReference type="InterPro" id="IPR011010">
    <property type="entry name" value="DNA_brk_join_enz"/>
</dbReference>
<evidence type="ECO:0000256" key="1">
    <source>
        <dbReference type="ARBA" id="ARBA00008857"/>
    </source>
</evidence>
<dbReference type="InterPro" id="IPR013762">
    <property type="entry name" value="Integrase-like_cat_sf"/>
</dbReference>
<dbReference type="PANTHER" id="PTHR30349:SF41">
    <property type="entry name" value="INTEGRASE_RECOMBINASE PROTEIN MJ0367-RELATED"/>
    <property type="match status" value="1"/>
</dbReference>
<dbReference type="CDD" id="cd00397">
    <property type="entry name" value="DNA_BRE_C"/>
    <property type="match status" value="1"/>
</dbReference>
<comment type="similarity">
    <text evidence="1">Belongs to the 'phage' integrase family.</text>
</comment>
<feature type="domain" description="Tyr recombinase" evidence="6">
    <location>
        <begin position="182"/>
        <end position="405"/>
    </location>
</feature>
<dbReference type="GO" id="GO:0003677">
    <property type="term" value="F:DNA binding"/>
    <property type="evidence" value="ECO:0007669"/>
    <property type="project" value="UniProtKB-KW"/>
</dbReference>
<protein>
    <recommendedName>
        <fullName evidence="6">Tyr recombinase domain-containing protein</fullName>
    </recommendedName>
</protein>
<evidence type="ECO:0000313" key="7">
    <source>
        <dbReference type="EMBL" id="SDI94852.1"/>
    </source>
</evidence>
<keyword evidence="2" id="KW-0229">DNA integration</keyword>
<dbReference type="GO" id="GO:0006310">
    <property type="term" value="P:DNA recombination"/>
    <property type="evidence" value="ECO:0007669"/>
    <property type="project" value="UniProtKB-KW"/>
</dbReference>
<evidence type="ECO:0000256" key="2">
    <source>
        <dbReference type="ARBA" id="ARBA00022908"/>
    </source>
</evidence>
<evidence type="ECO:0000256" key="5">
    <source>
        <dbReference type="SAM" id="Phobius"/>
    </source>
</evidence>
<dbReference type="InterPro" id="IPR002104">
    <property type="entry name" value="Integrase_catalytic"/>
</dbReference>
<keyword evidence="8" id="KW-1185">Reference proteome</keyword>
<keyword evidence="5" id="KW-0472">Membrane</keyword>
<sequence length="428" mass="49518">MLQISRLLITYMCAMSGRMLTHYVLIATVMNKRYMLSHANLFLRHATSGSTDTSSRYSNVISMFYRYLSSLEKYQDVPVAQYHLLVDNDDLKNWQIKRNIDRLAKQSIKPSTETIEIDAKVIYGFFYWLNDEGYPSCLNYKLETWQPNFKNEGLLNYIKREAKVVLSSKGIKALDRESRQRRAYSLITNEEIKDLLENFHDPVYPAMFKLALGTAMRPMDLCEFPYAGNGFNRHIQPWDNMTFENATVDYRVDASKGNKTRDIKIHRDDLETLYKHYTKDLYAPRAELYAKKFGKPCPPSILFLNVDGVPVTPKMVSVRSNAAKRRAINAGSKMRESVCFYDSRHWWPTVFLIKRFKSGLLGQLSEVRDAAAMQVLKTQMGHAKLQTTYEHYVDVARVVLLAHEGFVHELYANPDQSVDQFLESPAFG</sequence>
<proteinExistence type="inferred from homology"/>
<evidence type="ECO:0000256" key="3">
    <source>
        <dbReference type="ARBA" id="ARBA00023125"/>
    </source>
</evidence>
<dbReference type="PANTHER" id="PTHR30349">
    <property type="entry name" value="PHAGE INTEGRASE-RELATED"/>
    <property type="match status" value="1"/>
</dbReference>
<dbReference type="Proteomes" id="UP000182894">
    <property type="component" value="Unassembled WGS sequence"/>
</dbReference>
<keyword evidence="5" id="KW-1133">Transmembrane helix</keyword>
<evidence type="ECO:0000259" key="6">
    <source>
        <dbReference type="PROSITE" id="PS51898"/>
    </source>
</evidence>
<dbReference type="PROSITE" id="PS51898">
    <property type="entry name" value="TYR_RECOMBINASE"/>
    <property type="match status" value="1"/>
</dbReference>
<dbReference type="Gene3D" id="1.10.443.10">
    <property type="entry name" value="Intergrase catalytic core"/>
    <property type="match status" value="1"/>
</dbReference>
<dbReference type="OrthoDB" id="9150036at2"/>
<dbReference type="InterPro" id="IPR050090">
    <property type="entry name" value="Tyrosine_recombinase_XerCD"/>
</dbReference>
<reference evidence="8" key="1">
    <citation type="submission" date="2016-10" db="EMBL/GenBank/DDBJ databases">
        <authorList>
            <person name="Varghese N."/>
            <person name="Submissions S."/>
        </authorList>
    </citation>
    <scope>NUCLEOTIDE SEQUENCE [LARGE SCALE GENOMIC DNA]</scope>
    <source>
        <strain evidence="8">ATCC 700689</strain>
    </source>
</reference>